<dbReference type="Pfam" id="PF00515">
    <property type="entry name" value="TPR_1"/>
    <property type="match status" value="1"/>
</dbReference>
<dbReference type="Pfam" id="PF00069">
    <property type="entry name" value="Pkinase"/>
    <property type="match status" value="1"/>
</dbReference>
<feature type="repeat" description="TPR" evidence="3">
    <location>
        <begin position="375"/>
        <end position="408"/>
    </location>
</feature>
<evidence type="ECO:0000256" key="2">
    <source>
        <dbReference type="ARBA" id="ARBA00022803"/>
    </source>
</evidence>
<dbReference type="PANTHER" id="PTHR44858">
    <property type="entry name" value="TETRATRICOPEPTIDE REPEAT PROTEIN 6"/>
    <property type="match status" value="1"/>
</dbReference>
<dbReference type="CDD" id="cd14014">
    <property type="entry name" value="STKc_PknB_like"/>
    <property type="match status" value="1"/>
</dbReference>
<keyword evidence="1" id="KW-0677">Repeat</keyword>
<dbReference type="SMART" id="SM00028">
    <property type="entry name" value="TPR"/>
    <property type="match status" value="7"/>
</dbReference>
<dbReference type="PANTHER" id="PTHR44858:SF1">
    <property type="entry name" value="UDP-N-ACETYLGLUCOSAMINE--PEPTIDE N-ACETYLGLUCOSAMINYLTRANSFERASE SPINDLY-RELATED"/>
    <property type="match status" value="1"/>
</dbReference>
<dbReference type="AlphaFoldDB" id="A0A455T260"/>
<keyword evidence="2 3" id="KW-0802">TPR repeat</keyword>
<evidence type="ECO:0000256" key="3">
    <source>
        <dbReference type="PROSITE-ProRule" id="PRU00339"/>
    </source>
</evidence>
<dbReference type="InterPro" id="IPR011009">
    <property type="entry name" value="Kinase-like_dom_sf"/>
</dbReference>
<evidence type="ECO:0000259" key="4">
    <source>
        <dbReference type="PROSITE" id="PS50011"/>
    </source>
</evidence>
<dbReference type="SUPFAM" id="SSF48452">
    <property type="entry name" value="TPR-like"/>
    <property type="match status" value="1"/>
</dbReference>
<feature type="repeat" description="TPR" evidence="3">
    <location>
        <begin position="341"/>
        <end position="374"/>
    </location>
</feature>
<evidence type="ECO:0000313" key="5">
    <source>
        <dbReference type="EMBL" id="BBH93381.1"/>
    </source>
</evidence>
<gene>
    <name evidence="5" type="ORF">KTA_15800</name>
</gene>
<name>A0A455T260_9CHLR</name>
<organism evidence="5">
    <name type="scientific">Thermogemmatispora argillosa</name>
    <dbReference type="NCBI Taxonomy" id="2045280"/>
    <lineage>
        <taxon>Bacteria</taxon>
        <taxon>Bacillati</taxon>
        <taxon>Chloroflexota</taxon>
        <taxon>Ktedonobacteria</taxon>
        <taxon>Thermogemmatisporales</taxon>
        <taxon>Thermogemmatisporaceae</taxon>
        <taxon>Thermogemmatispora</taxon>
    </lineage>
</organism>
<feature type="repeat" description="TPR" evidence="3">
    <location>
        <begin position="443"/>
        <end position="476"/>
    </location>
</feature>
<dbReference type="InterPro" id="IPR011990">
    <property type="entry name" value="TPR-like_helical_dom_sf"/>
</dbReference>
<dbReference type="Gene3D" id="1.10.510.10">
    <property type="entry name" value="Transferase(Phosphotransferase) domain 1"/>
    <property type="match status" value="1"/>
</dbReference>
<sequence length="568" mass="62819">MFPDLSGQHLDHYHLLRLLGTGSVGQVYLAEDQRHSPPLQVALKLLFAFQLAPDDLSAFLNEVRASLRLRHPHIVPLLDLGFDPQRFLPFLVMAFAPGGSLRQRLPRGSRLPLGTVLDYVAQLSSALQYAHDAGVIHRDLKPDNVLLDAQDCLLLGDFGIAQLTSTFGTSLRSNSSIQGTPIYMAPEQFQGQPRRASDQYSLAVMAYEWLCGSPPFLGTFMELVGQHLHTPPPTLHERAPELEIPPAVEQVLMRALAKRPAERFPSVQDFAAAFQQAAALSLPPEDPTTIVCPPDSTSTQAQPPSPVADLLGQGQAYLGQQRFNEALTCFNEAIRLDPTSVAAYINRGILYQQQGQLKLALSDFNQAIRLDPASVVAYINRGVLYQQQGQLKLALSDFNQAIRLDPASVAAYINRGVLYQQQGQLELALADFNQAIHLAPSFALAYYNRSTLYARQGRFDLALADLNEALRLQPAFAAAYNNRGLLYQQRGQFDSALADLNEALRLQPTFAAAYTNRGLLYRQRGQLELALADLEKAQRLQPTNRVIAEILREVRQALKRAEARSVGK</sequence>
<dbReference type="SUPFAM" id="SSF56112">
    <property type="entry name" value="Protein kinase-like (PK-like)"/>
    <property type="match status" value="1"/>
</dbReference>
<dbReference type="PROSITE" id="PS50011">
    <property type="entry name" value="PROTEIN_KINASE_DOM"/>
    <property type="match status" value="1"/>
</dbReference>
<feature type="repeat" description="TPR" evidence="3">
    <location>
        <begin position="477"/>
        <end position="510"/>
    </location>
</feature>
<dbReference type="PROSITE" id="PS00108">
    <property type="entry name" value="PROTEIN_KINASE_ST"/>
    <property type="match status" value="1"/>
</dbReference>
<dbReference type="InterPro" id="IPR019734">
    <property type="entry name" value="TPR_rpt"/>
</dbReference>
<dbReference type="Pfam" id="PF13414">
    <property type="entry name" value="TPR_11"/>
    <property type="match status" value="2"/>
</dbReference>
<dbReference type="InterPro" id="IPR000719">
    <property type="entry name" value="Prot_kinase_dom"/>
</dbReference>
<accession>A0A455T260</accession>
<protein>
    <recommendedName>
        <fullName evidence="4">Protein kinase domain-containing protein</fullName>
    </recommendedName>
</protein>
<dbReference type="InterPro" id="IPR050498">
    <property type="entry name" value="Ycf3"/>
</dbReference>
<dbReference type="Gene3D" id="1.25.40.10">
    <property type="entry name" value="Tetratricopeptide repeat domain"/>
    <property type="match status" value="3"/>
</dbReference>
<dbReference type="PROSITE" id="PS50293">
    <property type="entry name" value="TPR_REGION"/>
    <property type="match status" value="6"/>
</dbReference>
<dbReference type="GO" id="GO:0004672">
    <property type="term" value="F:protein kinase activity"/>
    <property type="evidence" value="ECO:0007669"/>
    <property type="project" value="InterPro"/>
</dbReference>
<feature type="repeat" description="TPR" evidence="3">
    <location>
        <begin position="511"/>
        <end position="544"/>
    </location>
</feature>
<proteinExistence type="predicted"/>
<dbReference type="PROSITE" id="PS50005">
    <property type="entry name" value="TPR"/>
    <property type="match status" value="7"/>
</dbReference>
<dbReference type="GO" id="GO:0005524">
    <property type="term" value="F:ATP binding"/>
    <property type="evidence" value="ECO:0007669"/>
    <property type="project" value="InterPro"/>
</dbReference>
<feature type="domain" description="Protein kinase" evidence="4">
    <location>
        <begin position="13"/>
        <end position="275"/>
    </location>
</feature>
<dbReference type="InterPro" id="IPR008271">
    <property type="entry name" value="Ser/Thr_kinase_AS"/>
</dbReference>
<reference evidence="5" key="1">
    <citation type="submission" date="2018-12" db="EMBL/GenBank/DDBJ databases">
        <title>Novel natural products biosynthetic potential of the class Ktedonobacteria.</title>
        <authorList>
            <person name="Zheng Y."/>
            <person name="Saitou A."/>
            <person name="Wang C.M."/>
            <person name="Toyoda A."/>
            <person name="Minakuchi Y."/>
            <person name="Sekiguchi Y."/>
            <person name="Ueda K."/>
            <person name="Takano H."/>
            <person name="Sakai Y."/>
            <person name="Yokota A."/>
            <person name="Yabe S."/>
        </authorList>
    </citation>
    <scope>NUCLEOTIDE SEQUENCE</scope>
    <source>
        <strain evidence="5">A3-2</strain>
    </source>
</reference>
<dbReference type="Pfam" id="PF13371">
    <property type="entry name" value="TPR_9"/>
    <property type="match status" value="1"/>
</dbReference>
<dbReference type="Gene3D" id="3.30.200.20">
    <property type="entry name" value="Phosphorylase Kinase, domain 1"/>
    <property type="match status" value="1"/>
</dbReference>
<dbReference type="EMBL" id="AP019377">
    <property type="protein sequence ID" value="BBH93381.1"/>
    <property type="molecule type" value="Genomic_DNA"/>
</dbReference>
<feature type="repeat" description="TPR" evidence="3">
    <location>
        <begin position="409"/>
        <end position="442"/>
    </location>
</feature>
<feature type="repeat" description="TPR" evidence="3">
    <location>
        <begin position="307"/>
        <end position="340"/>
    </location>
</feature>
<evidence type="ECO:0000256" key="1">
    <source>
        <dbReference type="ARBA" id="ARBA00022737"/>
    </source>
</evidence>
<dbReference type="SMART" id="SM00220">
    <property type="entry name" value="S_TKc"/>
    <property type="match status" value="1"/>
</dbReference>